<feature type="transmembrane region" description="Helical" evidence="3">
    <location>
        <begin position="197"/>
        <end position="217"/>
    </location>
</feature>
<protein>
    <recommendedName>
        <fullName evidence="6">Beta-carotene 15,15'-monooxygenase</fullName>
    </recommendedName>
</protein>
<dbReference type="RefSeq" id="WP_074673615.1">
    <property type="nucleotide sequence ID" value="NZ_FNTB01000001.1"/>
</dbReference>
<keyword evidence="3" id="KW-0472">Membrane</keyword>
<feature type="compositionally biased region" description="Basic and acidic residues" evidence="2">
    <location>
        <begin position="14"/>
        <end position="26"/>
    </location>
</feature>
<keyword evidence="3" id="KW-1133">Transmembrane helix</keyword>
<dbReference type="OrthoDB" id="635705at2"/>
<organism evidence="4 5">
    <name type="scientific">Maribacter dokdonensis</name>
    <dbReference type="NCBI Taxonomy" id="320912"/>
    <lineage>
        <taxon>Bacteria</taxon>
        <taxon>Pseudomonadati</taxon>
        <taxon>Bacteroidota</taxon>
        <taxon>Flavobacteriia</taxon>
        <taxon>Flavobacteriales</taxon>
        <taxon>Flavobacteriaceae</taxon>
        <taxon>Maribacter</taxon>
    </lineage>
</organism>
<evidence type="ECO:0000313" key="4">
    <source>
        <dbReference type="EMBL" id="SEC31012.1"/>
    </source>
</evidence>
<name>A0A1H4RGI3_9FLAO</name>
<evidence type="ECO:0000256" key="2">
    <source>
        <dbReference type="SAM" id="MobiDB-lite"/>
    </source>
</evidence>
<gene>
    <name evidence="4" type="ORF">SAMN05192540_2860</name>
</gene>
<accession>A0A1H4RGI3</accession>
<dbReference type="AlphaFoldDB" id="A0A1H4RGI3"/>
<evidence type="ECO:0000313" key="5">
    <source>
        <dbReference type="Proteomes" id="UP000183038"/>
    </source>
</evidence>
<feature type="transmembrane region" description="Helical" evidence="3">
    <location>
        <begin position="274"/>
        <end position="295"/>
    </location>
</feature>
<evidence type="ECO:0000256" key="1">
    <source>
        <dbReference type="SAM" id="Coils"/>
    </source>
</evidence>
<evidence type="ECO:0008006" key="6">
    <source>
        <dbReference type="Google" id="ProtNLM"/>
    </source>
</evidence>
<feature type="transmembrane region" description="Helical" evidence="3">
    <location>
        <begin position="229"/>
        <end position="247"/>
    </location>
</feature>
<reference evidence="4 5" key="1">
    <citation type="submission" date="2016-10" db="EMBL/GenBank/DDBJ databases">
        <authorList>
            <person name="de Groot N.N."/>
        </authorList>
    </citation>
    <scope>NUCLEOTIDE SEQUENCE [LARGE SCALE GENOMIC DNA]</scope>
    <source>
        <strain evidence="4 5">MAR_2009_71</strain>
    </source>
</reference>
<sequence>MGLLKSIAQIKPTKKPDLETEKPSFEDQKVTYHEDGRSTSRLCQGRSENLQASLSAIYHKFENNCKKEEEEQIKLKQPYVTELKGKKTLMLTKGEELQREKEKLEEKEKKIDKLKSDIVNVRRTPQDYGIPVERKSSSKFWIGSILLLFLTVYIFIFYISTSFSAFFRTFDPSTELFGGMFYPKAIQEAYDAGALELGFILFIPFVFFGLGYLIHVFMHKHSIANVFKVILLFITTFVFDALLAYLIDEKLYNLNKTFEDPEFSLSVAFSSPSFWVIIFAGFVSYIIWGLVFDIAMKEHADRDKIENYVISLEKEIKNLLQITAKQNEIIESLEKALSESKIRCAELEDIIDGFILPIRNYKALSSEYLQGWQECITSEIVLGPDQTKEYLNECRIVYDNHISQLDLDTDDYQNKVYTKTL</sequence>
<proteinExistence type="predicted"/>
<dbReference type="Proteomes" id="UP000183038">
    <property type="component" value="Unassembled WGS sequence"/>
</dbReference>
<evidence type="ECO:0000256" key="3">
    <source>
        <dbReference type="SAM" id="Phobius"/>
    </source>
</evidence>
<feature type="transmembrane region" description="Helical" evidence="3">
    <location>
        <begin position="140"/>
        <end position="159"/>
    </location>
</feature>
<keyword evidence="1" id="KW-0175">Coiled coil</keyword>
<keyword evidence="3" id="KW-0812">Transmembrane</keyword>
<dbReference type="EMBL" id="FNTB01000001">
    <property type="protein sequence ID" value="SEC31012.1"/>
    <property type="molecule type" value="Genomic_DNA"/>
</dbReference>
<feature type="region of interest" description="Disordered" evidence="2">
    <location>
        <begin position="1"/>
        <end position="26"/>
    </location>
</feature>
<feature type="coiled-coil region" evidence="1">
    <location>
        <begin position="87"/>
        <end position="124"/>
    </location>
</feature>